<accession>A0A0G3B7E7</accession>
<dbReference type="AlphaFoldDB" id="A0A0G3B7E7"/>
<protein>
    <submittedName>
        <fullName evidence="2">Uncharacterized protein</fullName>
    </submittedName>
</protein>
<evidence type="ECO:0000313" key="2">
    <source>
        <dbReference type="EMBL" id="AKJ20180.1"/>
    </source>
</evidence>
<sequence length="156" mass="17834">MFGKLKINSFYFPGAIFSYYSNFQNISSRVVWGKVRIDIISSHTWKEFFMNKPLVSFAELSGNAINVARQSVIDMEMDATREKIGKARSLFHSGIHRAVNGYPLIQSAANQLAVIKRLLGDTKYLDACITENLCMFSPEGYLYLFMQRRFINEPVA</sequence>
<keyword evidence="2" id="KW-0614">Plasmid</keyword>
<dbReference type="EMBL" id="KP899805">
    <property type="protein sequence ID" value="AKJ20180.1"/>
    <property type="molecule type" value="Genomic_DNA"/>
</dbReference>
<organism evidence="2">
    <name type="scientific">Salmonella typhimurium</name>
    <dbReference type="NCBI Taxonomy" id="90371"/>
    <lineage>
        <taxon>Bacteria</taxon>
        <taxon>Pseudomonadati</taxon>
        <taxon>Pseudomonadota</taxon>
        <taxon>Gammaproteobacteria</taxon>
        <taxon>Enterobacterales</taxon>
        <taxon>Enterobacteriaceae</taxon>
        <taxon>Salmonella</taxon>
    </lineage>
</organism>
<name>A0A0G3B7E7_SALTM</name>
<geneLocation type="plasmid" evidence="2">
    <name>p109/9</name>
</geneLocation>
<dbReference type="EMBL" id="KP899804">
    <property type="protein sequence ID" value="AKJ19985.1"/>
    <property type="molecule type" value="Genomic_DNA"/>
</dbReference>
<reference evidence="2" key="1">
    <citation type="submission" date="2015-03" db="EMBL/GenBank/DDBJ databases">
        <title>Complete genome sequences of four Salmonella Typhimurium IncHI1 plasmids and their characteristics.</title>
        <authorList>
            <person name="Kubasova T."/>
            <person name="Matiasovicova J."/>
            <person name="Cejkova D."/>
            <person name="Sekelova Z."/>
            <person name="Polansky O."/>
            <person name="Medvecky M."/>
            <person name="Rychlik I."/>
            <person name="Juricova H."/>
        </authorList>
    </citation>
    <scope>NUCLEOTIDE SEQUENCE</scope>
    <source>
        <strain evidence="2">109/9</strain>
        <strain evidence="1">F8475</strain>
        <plasmid evidence="2">p109/9</plasmid>
        <plasmid evidence="1">pF8475</plasmid>
    </source>
</reference>
<proteinExistence type="predicted"/>
<evidence type="ECO:0000313" key="1">
    <source>
        <dbReference type="EMBL" id="AKJ19985.1"/>
    </source>
</evidence>
<geneLocation type="plasmid" evidence="1">
    <name>pF8475</name>
</geneLocation>